<evidence type="ECO:0000256" key="1">
    <source>
        <dbReference type="SAM" id="MobiDB-lite"/>
    </source>
</evidence>
<dbReference type="AlphaFoldDB" id="A0ABD1YYV6"/>
<name>A0ABD1YYV6_9MARC</name>
<proteinExistence type="predicted"/>
<dbReference type="EMBL" id="JBHFFA010000003">
    <property type="protein sequence ID" value="KAL2635936.1"/>
    <property type="molecule type" value="Genomic_DNA"/>
</dbReference>
<feature type="region of interest" description="Disordered" evidence="1">
    <location>
        <begin position="1"/>
        <end position="132"/>
    </location>
</feature>
<gene>
    <name evidence="2" type="ORF">R1flu_007415</name>
</gene>
<feature type="compositionally biased region" description="Basic and acidic residues" evidence="1">
    <location>
        <begin position="113"/>
        <end position="126"/>
    </location>
</feature>
<organism evidence="2 3">
    <name type="scientific">Riccia fluitans</name>
    <dbReference type="NCBI Taxonomy" id="41844"/>
    <lineage>
        <taxon>Eukaryota</taxon>
        <taxon>Viridiplantae</taxon>
        <taxon>Streptophyta</taxon>
        <taxon>Embryophyta</taxon>
        <taxon>Marchantiophyta</taxon>
        <taxon>Marchantiopsida</taxon>
        <taxon>Marchantiidae</taxon>
        <taxon>Marchantiales</taxon>
        <taxon>Ricciaceae</taxon>
        <taxon>Riccia</taxon>
    </lineage>
</organism>
<comment type="caution">
    <text evidence="2">The sequence shown here is derived from an EMBL/GenBank/DDBJ whole genome shotgun (WGS) entry which is preliminary data.</text>
</comment>
<dbReference type="Proteomes" id="UP001605036">
    <property type="component" value="Unassembled WGS sequence"/>
</dbReference>
<protein>
    <submittedName>
        <fullName evidence="2">Uncharacterized protein</fullName>
    </submittedName>
</protein>
<feature type="compositionally biased region" description="Polar residues" evidence="1">
    <location>
        <begin position="1"/>
        <end position="18"/>
    </location>
</feature>
<feature type="compositionally biased region" description="Low complexity" evidence="1">
    <location>
        <begin position="41"/>
        <end position="56"/>
    </location>
</feature>
<evidence type="ECO:0000313" key="3">
    <source>
        <dbReference type="Proteomes" id="UP001605036"/>
    </source>
</evidence>
<sequence>MQEAQDTVVTESSPQCNLRQGVCQGPDRTPSPTGTFKQALSRGRSSGSRSGMPSPGGREERNGTQKSPDLEHQRETAAPPHHSTPTPTKCKSDNQETARASSPADDQDNNMDAELKLAGRKQRIDFQKYGVT</sequence>
<feature type="compositionally biased region" description="Basic and acidic residues" evidence="1">
    <location>
        <begin position="57"/>
        <end position="75"/>
    </location>
</feature>
<keyword evidence="3" id="KW-1185">Reference proteome</keyword>
<feature type="compositionally biased region" description="Low complexity" evidence="1">
    <location>
        <begin position="76"/>
        <end position="88"/>
    </location>
</feature>
<accession>A0ABD1YYV6</accession>
<evidence type="ECO:0000313" key="2">
    <source>
        <dbReference type="EMBL" id="KAL2635936.1"/>
    </source>
</evidence>
<reference evidence="2 3" key="1">
    <citation type="submission" date="2024-09" db="EMBL/GenBank/DDBJ databases">
        <title>Chromosome-scale assembly of Riccia fluitans.</title>
        <authorList>
            <person name="Paukszto L."/>
            <person name="Sawicki J."/>
            <person name="Karawczyk K."/>
            <person name="Piernik-Szablinska J."/>
            <person name="Szczecinska M."/>
            <person name="Mazdziarz M."/>
        </authorList>
    </citation>
    <scope>NUCLEOTIDE SEQUENCE [LARGE SCALE GENOMIC DNA]</scope>
    <source>
        <strain evidence="2">Rf_01</strain>
        <tissue evidence="2">Aerial parts of the thallus</tissue>
    </source>
</reference>